<sequence>MNFKKVMSLITCIGITFLLSSSINVYANDKLSGVNLKYNKVSDILGDISINAKTEGNLIKLPSGNYVKTMKNTDDKTNIYSVNYQVSNPNAYSFIVKNNNKEYIEDIVVDDIKGKIPVVGKNTIELKLHSEDITSKTTGVSLSNDGKTWSEYIPYSEKTSWTLPDTNGTHTVYAKFKDKAGNESKPTPLSIYLDKEGPKVNFTINNGEELTNKSNVILKPSINDMSEIKTIYVSNDSSNWKTYPADTKEITWTLDEKVGKKEIYMKAEDKWGNISSPVFKQIELDNEKPTGEILINNGDKEISNKTAKVHLTFNDNGTGIKQARLIEGVKSIELTEEQIKNGFADINWTFNNATNPQLSFEITDMAGNTCNLESKPISLIISKIDVTDFKLYNMSDSKNIDKVKPVSWGFKAQPFIPGGSVKIEMAIDKPNIGKNTEISGSCTISILNDNGYTKTSNLNIEKEDKLDNRYVVNFDVPKDAPIGSKVYFSSVLTANITKDDDTIETQKNYFPIENSQAEIGYISESIKNSLKFNKIY</sequence>
<keyword evidence="3" id="KW-0614">Plasmid</keyword>
<dbReference type="EMBL" id="CP013615">
    <property type="protein sequence ID" value="AMN31010.1"/>
    <property type="molecule type" value="Genomic_DNA"/>
</dbReference>
<protein>
    <recommendedName>
        <fullName evidence="2">Ig-like domain-containing protein</fullName>
    </recommendedName>
</protein>
<evidence type="ECO:0000259" key="2">
    <source>
        <dbReference type="Pfam" id="PF12245"/>
    </source>
</evidence>
<dbReference type="PATRIC" id="fig|1502.177.peg.3300"/>
<dbReference type="Gene3D" id="2.60.40.10">
    <property type="entry name" value="Immunoglobulins"/>
    <property type="match status" value="1"/>
</dbReference>
<dbReference type="OrthoDB" id="27389at2"/>
<dbReference type="Proteomes" id="UP000070260">
    <property type="component" value="Plasmid pJFP838A"/>
</dbReference>
<dbReference type="Pfam" id="PF12245">
    <property type="entry name" value="Big_3_2"/>
    <property type="match status" value="1"/>
</dbReference>
<dbReference type="InterPro" id="IPR013783">
    <property type="entry name" value="Ig-like_fold"/>
</dbReference>
<organism evidence="3 4">
    <name type="scientific">Clostridium perfringens</name>
    <dbReference type="NCBI Taxonomy" id="1502"/>
    <lineage>
        <taxon>Bacteria</taxon>
        <taxon>Bacillati</taxon>
        <taxon>Bacillota</taxon>
        <taxon>Clostridia</taxon>
        <taxon>Eubacteriales</taxon>
        <taxon>Clostridiaceae</taxon>
        <taxon>Clostridium</taxon>
    </lineage>
</organism>
<geneLocation type="plasmid" evidence="3 4">
    <name>pJFP838A</name>
</geneLocation>
<reference evidence="3 4" key="1">
    <citation type="journal article" date="2016" name="PLoS ONE">
        <title>Plasmid Characterization and Chromosome Analysis of Two netF+ Clostridium perfringens Isolates Associated with Foal and Canine Necrotizing Enteritis.</title>
        <authorList>
            <person name="Mehdizadeh Gohari I."/>
            <person name="Kropinski A.M."/>
            <person name="Weese S.J."/>
            <person name="Parreira V.R."/>
            <person name="Whitehead A.E."/>
            <person name="Boerlin P."/>
            <person name="Prescott J.F."/>
        </authorList>
    </citation>
    <scope>NUCLEOTIDE SEQUENCE [LARGE SCALE GENOMIC DNA]</scope>
    <source>
        <strain evidence="3 4">JP838</strain>
        <plasmid evidence="4">Plasmid pJFP838A</plasmid>
    </source>
</reference>
<feature type="signal peptide" evidence="1">
    <location>
        <begin position="1"/>
        <end position="27"/>
    </location>
</feature>
<feature type="domain" description="Ig-like" evidence="2">
    <location>
        <begin position="124"/>
        <end position="187"/>
    </location>
</feature>
<evidence type="ECO:0000313" key="4">
    <source>
        <dbReference type="Proteomes" id="UP000070260"/>
    </source>
</evidence>
<evidence type="ECO:0000313" key="3">
    <source>
        <dbReference type="EMBL" id="AMN31010.1"/>
    </source>
</evidence>
<keyword evidence="1" id="KW-0732">Signal</keyword>
<name>A0A140GR51_CLOPF</name>
<proteinExistence type="predicted"/>
<dbReference type="AlphaFoldDB" id="A0A140GR51"/>
<gene>
    <name evidence="3" type="ORF">JFP838_pA0094</name>
</gene>
<evidence type="ECO:0000256" key="1">
    <source>
        <dbReference type="SAM" id="SignalP"/>
    </source>
</evidence>
<dbReference type="InterPro" id="IPR022038">
    <property type="entry name" value="Ig-like_bact"/>
</dbReference>
<dbReference type="RefSeq" id="WP_061429618.1">
    <property type="nucleotide sequence ID" value="NZ_CATNZX010000001.1"/>
</dbReference>
<feature type="chain" id="PRO_5007491259" description="Ig-like domain-containing protein" evidence="1">
    <location>
        <begin position="28"/>
        <end position="536"/>
    </location>
</feature>
<accession>A0A140GR51</accession>